<gene>
    <name evidence="2" type="ORF">UX05_C0016G0012</name>
</gene>
<organism evidence="2 3">
    <name type="scientific">Candidatus Amesbacteria bacterium GW2011_GWC2_45_19</name>
    <dbReference type="NCBI Taxonomy" id="1618366"/>
    <lineage>
        <taxon>Bacteria</taxon>
        <taxon>Candidatus Amesiibacteriota</taxon>
    </lineage>
</organism>
<proteinExistence type="predicted"/>
<dbReference type="AlphaFoldDB" id="A0A0G1M0U4"/>
<feature type="transmembrane region" description="Helical" evidence="1">
    <location>
        <begin position="12"/>
        <end position="33"/>
    </location>
</feature>
<keyword evidence="1" id="KW-0472">Membrane</keyword>
<keyword evidence="1" id="KW-1133">Transmembrane helix</keyword>
<comment type="caution">
    <text evidence="2">The sequence shown here is derived from an EMBL/GenBank/DDBJ whole genome shotgun (WGS) entry which is preliminary data.</text>
</comment>
<dbReference type="EMBL" id="LCKS01000016">
    <property type="protein sequence ID" value="KKU01841.1"/>
    <property type="molecule type" value="Genomic_DNA"/>
</dbReference>
<sequence length="104" mass="11611">MLFVSNLSRDHVFSAHRCVLIFLILVLLHRFGFLQKIVISIFKPKDKGVLVRARAGGTRTTLPKGEKISDCSAIAKSRAQKIAPEPVPLSGTIRGKHRRGWLTH</sequence>
<dbReference type="Proteomes" id="UP000034264">
    <property type="component" value="Unassembled WGS sequence"/>
</dbReference>
<name>A0A0G1M0U4_9BACT</name>
<evidence type="ECO:0000313" key="2">
    <source>
        <dbReference type="EMBL" id="KKU01841.1"/>
    </source>
</evidence>
<accession>A0A0G1M0U4</accession>
<reference evidence="2 3" key="1">
    <citation type="journal article" date="2015" name="Nature">
        <title>rRNA introns, odd ribosomes, and small enigmatic genomes across a large radiation of phyla.</title>
        <authorList>
            <person name="Brown C.T."/>
            <person name="Hug L.A."/>
            <person name="Thomas B.C."/>
            <person name="Sharon I."/>
            <person name="Castelle C.J."/>
            <person name="Singh A."/>
            <person name="Wilkins M.J."/>
            <person name="Williams K.H."/>
            <person name="Banfield J.F."/>
        </authorList>
    </citation>
    <scope>NUCLEOTIDE SEQUENCE [LARGE SCALE GENOMIC DNA]</scope>
</reference>
<protein>
    <submittedName>
        <fullName evidence="2">Uncharacterized protein</fullName>
    </submittedName>
</protein>
<evidence type="ECO:0000313" key="3">
    <source>
        <dbReference type="Proteomes" id="UP000034264"/>
    </source>
</evidence>
<keyword evidence="1" id="KW-0812">Transmembrane</keyword>
<evidence type="ECO:0000256" key="1">
    <source>
        <dbReference type="SAM" id="Phobius"/>
    </source>
</evidence>